<organism evidence="6 7">
    <name type="scientific">Diaporthe eres</name>
    <name type="common">Phomopsis oblonga</name>
    <dbReference type="NCBI Taxonomy" id="83184"/>
    <lineage>
        <taxon>Eukaryota</taxon>
        <taxon>Fungi</taxon>
        <taxon>Dikarya</taxon>
        <taxon>Ascomycota</taxon>
        <taxon>Pezizomycotina</taxon>
        <taxon>Sordariomycetes</taxon>
        <taxon>Sordariomycetidae</taxon>
        <taxon>Diaporthales</taxon>
        <taxon>Diaporthaceae</taxon>
        <taxon>Diaporthe</taxon>
        <taxon>Diaporthe eres species complex</taxon>
    </lineage>
</organism>
<keyword evidence="1" id="KW-0805">Transcription regulation</keyword>
<sequence length="637" mass="71097">MASITVANADNYLGGEEGPVVAQSRDSASSTLSVTHVDEDGQYEELVSPVQEENTDVDRQTKAIEFHGSTSSIALLRDLQISLGRLFQGGQQQLPGVSYQRLSGGGSSSEQRQQPSPFLPGSGDTHGRFNLVSELRNTSFTPRAGTEGNTTMQQRNLYVKEAQYFIDAYFQNFHFIHPFIDKEVFRRRAADMWAVGDPACDLCFFCTYLSLMSLGALIGEWEWEEDRLGGLSRFEWSRKLFDEALANLADLHFPANLDTVHCLYLCAKVCQNELNHNMAYLYSGFAVRICLTAGFNQDNGGGGFSSSNSSLSSSSQQISRTWWGLYSLEMELSFALGRPDTLGLDEYHDRTIPPVDDSEFAIIPLMVDFARIVRRIAIGVYHSRTSWQQKMARAHGLEGELDGWIAGLPARIRPACPSSLSSSSSTGGLAALRQPKWCRRQRIITEIRYHHVRMLLFRPFLSMLTRNNSGTPPPGVAEAVYKCIASAKRTIEVVHEAMIANSFFRTWWDNTMHILFATAVLLLHTSRDAQSQWSTNVAPQVDIAVEILEAMDECMVARKSANIIRHMLAQVKGEPTLESKTAADFDNIKNVQPHLDEAIAAADTDGSELFLNDALDFVRRPFALRSKCHVNYCWEGC</sequence>
<keyword evidence="7" id="KW-1185">Reference proteome</keyword>
<evidence type="ECO:0000313" key="7">
    <source>
        <dbReference type="Proteomes" id="UP001430848"/>
    </source>
</evidence>
<evidence type="ECO:0000256" key="1">
    <source>
        <dbReference type="ARBA" id="ARBA00023015"/>
    </source>
</evidence>
<dbReference type="PANTHER" id="PTHR47424:SF15">
    <property type="entry name" value="ZN(II)2CYS6 TRANSCRIPTION FACTOR (EUROFUNG)"/>
    <property type="match status" value="1"/>
</dbReference>
<accession>A0ABR1P4J1</accession>
<protein>
    <recommendedName>
        <fullName evidence="5">Xylanolytic transcriptional activator regulatory domain-containing protein</fullName>
    </recommendedName>
</protein>
<dbReference type="InterPro" id="IPR051127">
    <property type="entry name" value="Fungal_SecMet_Regulators"/>
</dbReference>
<evidence type="ECO:0000259" key="5">
    <source>
        <dbReference type="SMART" id="SM00906"/>
    </source>
</evidence>
<feature type="domain" description="Xylanolytic transcriptional activator regulatory" evidence="5">
    <location>
        <begin position="279"/>
        <end position="359"/>
    </location>
</feature>
<dbReference type="PANTHER" id="PTHR47424">
    <property type="entry name" value="REGULATORY PROTEIN GAL4"/>
    <property type="match status" value="1"/>
</dbReference>
<keyword evidence="3" id="KW-0539">Nucleus</keyword>
<evidence type="ECO:0000256" key="3">
    <source>
        <dbReference type="ARBA" id="ARBA00023242"/>
    </source>
</evidence>
<proteinExistence type="predicted"/>
<dbReference type="SMART" id="SM00906">
    <property type="entry name" value="Fungal_trans"/>
    <property type="match status" value="1"/>
</dbReference>
<comment type="caution">
    <text evidence="6">The sequence shown here is derived from an EMBL/GenBank/DDBJ whole genome shotgun (WGS) entry which is preliminary data.</text>
</comment>
<dbReference type="EMBL" id="JAKNSF020000044">
    <property type="protein sequence ID" value="KAK7726221.1"/>
    <property type="molecule type" value="Genomic_DNA"/>
</dbReference>
<evidence type="ECO:0000256" key="2">
    <source>
        <dbReference type="ARBA" id="ARBA00023163"/>
    </source>
</evidence>
<evidence type="ECO:0000313" key="6">
    <source>
        <dbReference type="EMBL" id="KAK7726221.1"/>
    </source>
</evidence>
<dbReference type="CDD" id="cd12148">
    <property type="entry name" value="fungal_TF_MHR"/>
    <property type="match status" value="1"/>
</dbReference>
<name>A0ABR1P4J1_DIAER</name>
<reference evidence="6 7" key="1">
    <citation type="submission" date="2024-02" db="EMBL/GenBank/DDBJ databases">
        <title>De novo assembly and annotation of 12 fungi associated with fruit tree decline syndrome in Ontario, Canada.</title>
        <authorList>
            <person name="Sulman M."/>
            <person name="Ellouze W."/>
            <person name="Ilyukhin E."/>
        </authorList>
    </citation>
    <scope>NUCLEOTIDE SEQUENCE [LARGE SCALE GENOMIC DNA]</scope>
    <source>
        <strain evidence="6 7">M169</strain>
    </source>
</reference>
<dbReference type="InterPro" id="IPR007219">
    <property type="entry name" value="XnlR_reg_dom"/>
</dbReference>
<dbReference type="Pfam" id="PF04082">
    <property type="entry name" value="Fungal_trans"/>
    <property type="match status" value="1"/>
</dbReference>
<keyword evidence="2" id="KW-0804">Transcription</keyword>
<feature type="region of interest" description="Disordered" evidence="4">
    <location>
        <begin position="97"/>
        <end position="123"/>
    </location>
</feature>
<dbReference type="Proteomes" id="UP001430848">
    <property type="component" value="Unassembled WGS sequence"/>
</dbReference>
<evidence type="ECO:0000256" key="4">
    <source>
        <dbReference type="SAM" id="MobiDB-lite"/>
    </source>
</evidence>
<gene>
    <name evidence="6" type="ORF">SLS63_007735</name>
</gene>